<dbReference type="EMBL" id="CAJOBC010007486">
    <property type="protein sequence ID" value="CAF3933831.1"/>
    <property type="molecule type" value="Genomic_DNA"/>
</dbReference>
<sequence length="99" mass="11691">MFIVVDPNVVYVNRNDTQDFIFVYADEILVHVEQSGDVATFSGILCLLLSFYYTFDLQYPKHLRSFMELIDFYIQRQENFNKLSITTQNAVLKLPTRQQ</sequence>
<comment type="caution">
    <text evidence="2">The sequence shown here is derived from an EMBL/GenBank/DDBJ whole genome shotgun (WGS) entry which is preliminary data.</text>
</comment>
<feature type="transmembrane region" description="Helical" evidence="1">
    <location>
        <begin position="38"/>
        <end position="55"/>
    </location>
</feature>
<proteinExistence type="predicted"/>
<name>A0A814U1B1_9BILA</name>
<accession>A0A814U1B1</accession>
<reference evidence="2" key="1">
    <citation type="submission" date="2021-02" db="EMBL/GenBank/DDBJ databases">
        <authorList>
            <person name="Nowell W R."/>
        </authorList>
    </citation>
    <scope>NUCLEOTIDE SEQUENCE</scope>
</reference>
<keyword evidence="1" id="KW-0812">Transmembrane</keyword>
<dbReference type="Proteomes" id="UP000681722">
    <property type="component" value="Unassembled WGS sequence"/>
</dbReference>
<dbReference type="Proteomes" id="UP000663829">
    <property type="component" value="Unassembled WGS sequence"/>
</dbReference>
<evidence type="ECO:0000313" key="2">
    <source>
        <dbReference type="EMBL" id="CAF1170096.1"/>
    </source>
</evidence>
<protein>
    <submittedName>
        <fullName evidence="2">Uncharacterized protein</fullName>
    </submittedName>
</protein>
<keyword evidence="4" id="KW-1185">Reference proteome</keyword>
<dbReference type="AlphaFoldDB" id="A0A814U1B1"/>
<evidence type="ECO:0000313" key="3">
    <source>
        <dbReference type="EMBL" id="CAF3933831.1"/>
    </source>
</evidence>
<evidence type="ECO:0000313" key="4">
    <source>
        <dbReference type="Proteomes" id="UP000663829"/>
    </source>
</evidence>
<keyword evidence="1" id="KW-1133">Transmembrane helix</keyword>
<gene>
    <name evidence="2" type="ORF">GPM918_LOCUS22134</name>
    <name evidence="3" type="ORF">SRO942_LOCUS22130</name>
</gene>
<keyword evidence="1" id="KW-0472">Membrane</keyword>
<dbReference type="EMBL" id="CAJNOQ010007487">
    <property type="protein sequence ID" value="CAF1170096.1"/>
    <property type="molecule type" value="Genomic_DNA"/>
</dbReference>
<organism evidence="2 4">
    <name type="scientific">Didymodactylos carnosus</name>
    <dbReference type="NCBI Taxonomy" id="1234261"/>
    <lineage>
        <taxon>Eukaryota</taxon>
        <taxon>Metazoa</taxon>
        <taxon>Spiralia</taxon>
        <taxon>Gnathifera</taxon>
        <taxon>Rotifera</taxon>
        <taxon>Eurotatoria</taxon>
        <taxon>Bdelloidea</taxon>
        <taxon>Philodinida</taxon>
        <taxon>Philodinidae</taxon>
        <taxon>Didymodactylos</taxon>
    </lineage>
</organism>
<evidence type="ECO:0000256" key="1">
    <source>
        <dbReference type="SAM" id="Phobius"/>
    </source>
</evidence>